<name>A0A081RQ72_9ARCH</name>
<keyword evidence="3" id="KW-1185">Reference proteome</keyword>
<reference evidence="2 3" key="1">
    <citation type="submission" date="2014-06" db="EMBL/GenBank/DDBJ databases">
        <authorList>
            <person name="Ngugi D.K."/>
            <person name="Blom J."/>
            <person name="Alam I."/>
            <person name="Rashid M."/>
            <person name="Ba Alawi W."/>
            <person name="Zhang G."/>
            <person name="Hikmawan T."/>
            <person name="Guan Y."/>
            <person name="Antunes A."/>
            <person name="Siam R."/>
            <person name="ElDorry H."/>
            <person name="Bajic V."/>
            <person name="Stingl U."/>
        </authorList>
    </citation>
    <scope>NUCLEOTIDE SEQUENCE [LARGE SCALE GENOMIC DNA]</scope>
    <source>
        <strain evidence="2">SCGC AAA799-N04</strain>
    </source>
</reference>
<dbReference type="EMBL" id="JOKN01000001">
    <property type="protein sequence ID" value="KEQ57345.1"/>
    <property type="molecule type" value="Genomic_DNA"/>
</dbReference>
<feature type="domain" description="Hemerythrin-like" evidence="1">
    <location>
        <begin position="4"/>
        <end position="130"/>
    </location>
</feature>
<comment type="caution">
    <text evidence="2">The sequence shown here is derived from an EMBL/GenBank/DDBJ whole genome shotgun (WGS) entry which is preliminary data.</text>
</comment>
<sequence length="180" mass="21319">MSATNELRADHVQVRRLEKIVFKCAEELKNGTDVPLSDLTKITIIISEFIDTIHHSREEDSYFPCVASYDSLKDEIHKFLVEHEFGRNVARKIHHHLKRWKAGEDAREPVSRYLKTYAIFLNDHLNKENKFFDDAEATVLSKEEEADMYEQYRSIFAVVKKVEQMIKEIDFLENQPWFKN</sequence>
<proteinExistence type="predicted"/>
<organism evidence="2 3">
    <name type="scientific">Marine Group I thaumarchaeote SCGC AAA799-N04</name>
    <dbReference type="NCBI Taxonomy" id="1502293"/>
    <lineage>
        <taxon>Archaea</taxon>
        <taxon>Nitrososphaerota</taxon>
        <taxon>Marine Group I</taxon>
    </lineage>
</organism>
<dbReference type="PATRIC" id="fig|1502293.3.peg.22"/>
<dbReference type="InterPro" id="IPR012312">
    <property type="entry name" value="Hemerythrin-like"/>
</dbReference>
<accession>A0A081RQ72</accession>
<dbReference type="Proteomes" id="UP000028059">
    <property type="component" value="Unassembled WGS sequence"/>
</dbReference>
<dbReference type="PANTHER" id="PTHR39966:SF1">
    <property type="entry name" value="HEMERYTHRIN-LIKE DOMAIN-CONTAINING PROTEIN"/>
    <property type="match status" value="1"/>
</dbReference>
<evidence type="ECO:0000313" key="3">
    <source>
        <dbReference type="Proteomes" id="UP000028059"/>
    </source>
</evidence>
<dbReference type="GO" id="GO:0005886">
    <property type="term" value="C:plasma membrane"/>
    <property type="evidence" value="ECO:0007669"/>
    <property type="project" value="TreeGrafter"/>
</dbReference>
<dbReference type="Gene3D" id="1.20.120.520">
    <property type="entry name" value="nmb1532 protein domain like"/>
    <property type="match status" value="1"/>
</dbReference>
<gene>
    <name evidence="2" type="ORF">AAA799N04_00022</name>
</gene>
<evidence type="ECO:0000259" key="1">
    <source>
        <dbReference type="Pfam" id="PF01814"/>
    </source>
</evidence>
<dbReference type="Pfam" id="PF01814">
    <property type="entry name" value="Hemerythrin"/>
    <property type="match status" value="1"/>
</dbReference>
<dbReference type="AlphaFoldDB" id="A0A081RQ72"/>
<dbReference type="PANTHER" id="PTHR39966">
    <property type="entry name" value="BLL2471 PROTEIN-RELATED"/>
    <property type="match status" value="1"/>
</dbReference>
<protein>
    <submittedName>
        <fullName evidence="2">Hemerythrin HHE cation binding domain protein</fullName>
    </submittedName>
</protein>
<evidence type="ECO:0000313" key="2">
    <source>
        <dbReference type="EMBL" id="KEQ57345.1"/>
    </source>
</evidence>